<comment type="caution">
    <text evidence="3">The sequence shown here is derived from an EMBL/GenBank/DDBJ whole genome shotgun (WGS) entry which is preliminary data.</text>
</comment>
<keyword evidence="4" id="KW-1185">Reference proteome</keyword>
<organism evidence="3 4">
    <name type="scientific">Hoeflea poritis</name>
    <dbReference type="NCBI Taxonomy" id="2993659"/>
    <lineage>
        <taxon>Bacteria</taxon>
        <taxon>Pseudomonadati</taxon>
        <taxon>Pseudomonadota</taxon>
        <taxon>Alphaproteobacteria</taxon>
        <taxon>Hyphomicrobiales</taxon>
        <taxon>Rhizobiaceae</taxon>
        <taxon>Hoeflea</taxon>
    </lineage>
</organism>
<evidence type="ECO:0000313" key="4">
    <source>
        <dbReference type="Proteomes" id="UP001148313"/>
    </source>
</evidence>
<evidence type="ECO:0000313" key="3">
    <source>
        <dbReference type="EMBL" id="MDA4845812.1"/>
    </source>
</evidence>
<reference evidence="3" key="1">
    <citation type="submission" date="2022-11" db="EMBL/GenBank/DDBJ databases">
        <title>Hoeflea poritis sp. nov., isolated from scleractinian coral Porites lutea.</title>
        <authorList>
            <person name="Zhang G."/>
            <person name="Wei Q."/>
            <person name="Cai L."/>
        </authorList>
    </citation>
    <scope>NUCLEOTIDE SEQUENCE</scope>
    <source>
        <strain evidence="3">E7-10</strain>
    </source>
</reference>
<dbReference type="Proteomes" id="UP001148313">
    <property type="component" value="Unassembled WGS sequence"/>
</dbReference>
<keyword evidence="2" id="KW-0732">Signal</keyword>
<dbReference type="EMBL" id="JAPJZH010000005">
    <property type="protein sequence ID" value="MDA4845812.1"/>
    <property type="molecule type" value="Genomic_DNA"/>
</dbReference>
<feature type="region of interest" description="Disordered" evidence="1">
    <location>
        <begin position="26"/>
        <end position="61"/>
    </location>
</feature>
<evidence type="ECO:0008006" key="5">
    <source>
        <dbReference type="Google" id="ProtNLM"/>
    </source>
</evidence>
<name>A0ABT4VNY5_9HYPH</name>
<dbReference type="RefSeq" id="WP_271089492.1">
    <property type="nucleotide sequence ID" value="NZ_JAPJZH010000005.1"/>
</dbReference>
<gene>
    <name evidence="3" type="ORF">OOZ53_10660</name>
</gene>
<feature type="chain" id="PRO_5046075615" description="Lipoprotein" evidence="2">
    <location>
        <begin position="20"/>
        <end position="61"/>
    </location>
</feature>
<evidence type="ECO:0000256" key="2">
    <source>
        <dbReference type="SAM" id="SignalP"/>
    </source>
</evidence>
<accession>A0ABT4VNY5</accession>
<proteinExistence type="predicted"/>
<protein>
    <recommendedName>
        <fullName evidence="5">Lipoprotein</fullName>
    </recommendedName>
</protein>
<feature type="signal peptide" evidence="2">
    <location>
        <begin position="1"/>
        <end position="19"/>
    </location>
</feature>
<sequence>MTVSNAAKLAALLSLTALVAAGCGKKSDLDIPRSEPVIENTDGNEEPERKDRRFILDPLIQ</sequence>
<evidence type="ECO:0000256" key="1">
    <source>
        <dbReference type="SAM" id="MobiDB-lite"/>
    </source>
</evidence>
<feature type="compositionally biased region" description="Basic and acidic residues" evidence="1">
    <location>
        <begin position="46"/>
        <end position="55"/>
    </location>
</feature>